<feature type="repeat" description="TPR" evidence="1">
    <location>
        <begin position="1387"/>
        <end position="1420"/>
    </location>
</feature>
<proteinExistence type="predicted"/>
<dbReference type="RefSeq" id="XP_065649285.1">
    <property type="nucleotide sequence ID" value="XM_065793213.1"/>
</dbReference>
<keyword evidence="2" id="KW-1185">Reference proteome</keyword>
<dbReference type="InterPro" id="IPR019734">
    <property type="entry name" value="TPR_rpt"/>
</dbReference>
<dbReference type="Gene3D" id="3.40.50.1820">
    <property type="entry name" value="alpha/beta hydrolase"/>
    <property type="match status" value="1"/>
</dbReference>
<evidence type="ECO:0000256" key="1">
    <source>
        <dbReference type="PROSITE-ProRule" id="PRU00339"/>
    </source>
</evidence>
<dbReference type="InterPro" id="IPR027417">
    <property type="entry name" value="P-loop_NTPase"/>
</dbReference>
<reference evidence="3 4" key="1">
    <citation type="submission" date="2025-05" db="UniProtKB">
        <authorList>
            <consortium name="RefSeq"/>
        </authorList>
    </citation>
    <scope>IDENTIFICATION</scope>
</reference>
<dbReference type="Pfam" id="PF13181">
    <property type="entry name" value="TPR_8"/>
    <property type="match status" value="1"/>
</dbReference>
<dbReference type="SMART" id="SM00028">
    <property type="entry name" value="TPR"/>
    <property type="match status" value="2"/>
</dbReference>
<protein>
    <submittedName>
        <fullName evidence="3 4">Uncharacterized protein LOC136078150</fullName>
    </submittedName>
</protein>
<dbReference type="InterPro" id="IPR011990">
    <property type="entry name" value="TPR-like_helical_dom_sf"/>
</dbReference>
<dbReference type="InterPro" id="IPR029058">
    <property type="entry name" value="AB_hydrolase_fold"/>
</dbReference>
<dbReference type="GeneID" id="136078150"/>
<dbReference type="Proteomes" id="UP001652625">
    <property type="component" value="Chromosome 03"/>
</dbReference>
<evidence type="ECO:0000313" key="3">
    <source>
        <dbReference type="RefSeq" id="XP_065649284.1"/>
    </source>
</evidence>
<dbReference type="PANTHER" id="PTHR46312">
    <property type="entry name" value="NACHT DOMAIN-CONTAINING PROTEIN"/>
    <property type="match status" value="1"/>
</dbReference>
<dbReference type="Gene3D" id="1.25.40.10">
    <property type="entry name" value="Tetratricopeptide repeat domain"/>
    <property type="match status" value="1"/>
</dbReference>
<sequence length="1556" mass="182837">MSKMSKENQRTIYKETVNISTNHAKVNDTLESGFSKYPYSEKLKIDEHLRYSHDKKIITDLLNKNFLSKTIIETLNKVIDFPTPYIFAKFASKAYENYDPQQKNKYEKDLPLGWKLLATATNSAIKNGYFGVAYCNLEKRQVVLAHRGTIFKNLGAIWTDVSAIACNKYAPQMSSACTFAHRIVCELNELNKDQAKFQLFFTGHSLGGWLAQVTTFTSKYLDITGNNFLKAEREGYHVHTEVFDSPGCKDMLSQMVDDFGLRHDDNWSSLSFDNLDITSYLSAPNRINTHNSHIGTIYRVFVDLSDITESNEYFKYNLKTHEMKKILNTFDQSKGQVRKDNNGMKIKKVVDWPISSFLNNKKEYRDFFQWATRVNNYEPEVELIEFHTKLNEKHDHFPIRYQVKNVNWDICSSNIFTQEEFLFLENYQTLRKLPEKFQPKDLFSEINDLTTEQNIKDVLGDFKIKNKKIICDNEKLQKLIHYVKNLLHYLPTIRDKVEKGFTENGIKKAIIDSISLNNLVYEHFKCFAETDVVKPLNMDTQASLLFVNEDTCLWLAKIYKTLYEKYSKEKVVILNLKELLHLKKISPFTQEMKDFVDDLTCNKSLILFECKLNFNINENEEIKNFIKHLFQKLNNENIKVIFVTRISKDDKRNDDKLEDLMKSTARELNISLKIKMEKPLTWLNFSVKYQEELLNRPFVIFQEQKEGTSLMSLKRDKDWGEFIHSNKDPNFLMQLINNDNIKIDSIFPRGFDESHYINRVFIYQVEIETEIFAKKNNEDDLWAISNTDKETFSRLISDGSEIRFYHERDPEKEKPNKFIIIDDPVAEKFEQLCQQYPKFNIYGLKYKPDKKTLKWKKSQGSVSELFKFVSKSHTKEYDEIKMLQKTNNHKVVIISDTAGMGKSTVLTKLYHLIRSKSPNLWLFRIDLNDYTKKLFEIKDKNALNVAKNDKIKEVFKFMSNNLYEANSLKQNLFMYYCQNDTNISKMVIMFDGFDEISPDYKKVVLDMVQVLSQSAVKQIWVTTRPNMLNFVADGLNQFAFTLKPFSTNDQQNFLINFWNKNILESNNNSEDQDRLKEFVKLLTESFAKSIHDNAYEFTGIPLQTKMLAEVFEKPCIKFLKSKDDKPNLPNSFKIFELYENFFKKKHEVFLDEKIKIDSSKPGIPNKLLYEEFIKSYQIIALHTIFNTKINEKHLLSNKSQKKIKSFIDGIKKGKQNHGIIDQIIEDKPHFIHRTYAEYLVARFLVNSLNKQKKLQSISELFLNILSAGDYQVIRVFINDQLEKDLFPDICQLNNQDYLKKSTDIIQFALIEKNINIIRLITQILRIDIKEDGFYCKYRRQIVDQIMLLDKDGFIQYVYGRYDMAINFFLQTYKLKQLIYDSPHQEIANSLNNIGTTYAKIGQYDQAIEYLNQSKNMQIKFIEQNKLHSKKVHNLAVYLNNLGSAHWNKSKYAQAIEYYRQALFVILKKAPLSKELKGIKNSLLKLFAKRCSLNLDEIKDNISFSPPQEVDLTKHLNNIALSIDVSNEEKKTEKIKKYELLLLFYPDLKNKSQVITE</sequence>
<dbReference type="SUPFAM" id="SSF52540">
    <property type="entry name" value="P-loop containing nucleoside triphosphate hydrolases"/>
    <property type="match status" value="1"/>
</dbReference>
<name>A0ABM4BJQ7_HYDVU</name>
<evidence type="ECO:0000313" key="4">
    <source>
        <dbReference type="RefSeq" id="XP_065649285.1"/>
    </source>
</evidence>
<dbReference type="Gene3D" id="3.40.50.300">
    <property type="entry name" value="P-loop containing nucleotide triphosphate hydrolases"/>
    <property type="match status" value="1"/>
</dbReference>
<dbReference type="PANTHER" id="PTHR46312:SF2">
    <property type="entry name" value="NUCLEOTIDE-BINDING OLIGOMERIZATION DOMAIN-CONTAINING PROTEIN 2-LIKE"/>
    <property type="match status" value="1"/>
</dbReference>
<evidence type="ECO:0000313" key="2">
    <source>
        <dbReference type="Proteomes" id="UP001652625"/>
    </source>
</evidence>
<organism evidence="2 4">
    <name type="scientific">Hydra vulgaris</name>
    <name type="common">Hydra</name>
    <name type="synonym">Hydra attenuata</name>
    <dbReference type="NCBI Taxonomy" id="6087"/>
    <lineage>
        <taxon>Eukaryota</taxon>
        <taxon>Metazoa</taxon>
        <taxon>Cnidaria</taxon>
        <taxon>Hydrozoa</taxon>
        <taxon>Hydroidolina</taxon>
        <taxon>Anthoathecata</taxon>
        <taxon>Aplanulata</taxon>
        <taxon>Hydridae</taxon>
        <taxon>Hydra</taxon>
    </lineage>
</organism>
<dbReference type="Pfam" id="PF13424">
    <property type="entry name" value="TPR_12"/>
    <property type="match status" value="1"/>
</dbReference>
<gene>
    <name evidence="3 4" type="primary">LOC136078150</name>
</gene>
<dbReference type="PROSITE" id="PS50005">
    <property type="entry name" value="TPR"/>
    <property type="match status" value="1"/>
</dbReference>
<keyword evidence="1" id="KW-0802">TPR repeat</keyword>
<accession>A0ABM4BJQ7</accession>
<dbReference type="RefSeq" id="XP_065649284.1">
    <property type="nucleotide sequence ID" value="XM_065793212.1"/>
</dbReference>
<dbReference type="SUPFAM" id="SSF53474">
    <property type="entry name" value="alpha/beta-Hydrolases"/>
    <property type="match status" value="1"/>
</dbReference>
<dbReference type="SUPFAM" id="SSF48452">
    <property type="entry name" value="TPR-like"/>
    <property type="match status" value="1"/>
</dbReference>